<organism evidence="1 2">
    <name type="scientific">Porphyridium purpureum</name>
    <name type="common">Red alga</name>
    <name type="synonym">Porphyridium cruentum</name>
    <dbReference type="NCBI Taxonomy" id="35688"/>
    <lineage>
        <taxon>Eukaryota</taxon>
        <taxon>Rhodophyta</taxon>
        <taxon>Bangiophyceae</taxon>
        <taxon>Porphyridiales</taxon>
        <taxon>Porphyridiaceae</taxon>
        <taxon>Porphyridium</taxon>
    </lineage>
</organism>
<dbReference type="SUPFAM" id="SSF47954">
    <property type="entry name" value="Cyclin-like"/>
    <property type="match status" value="1"/>
</dbReference>
<dbReference type="InterPro" id="IPR036915">
    <property type="entry name" value="Cyclin-like_sf"/>
</dbReference>
<accession>A0A5J4YR37</accession>
<sequence length="194" mass="21813">MMHDASFPPDAMVVSAYLDSRLARSSFDLQNTPLKSDLSLFYAQSKHAFTTEFYIRRLVQHLPLNSGVWAVALVLLHRLEDSDPQLVLNDFNLHRLLLVSLMLALKVQEDDAFFMTCSFMAKVGGVQSKEEMSCLERIALQQLRWECFVSAQHALDMKNRLQEDLLFGSNSALSQSHAPLDSVVVALPSSQRAA</sequence>
<gene>
    <name evidence="1" type="ORF">FVE85_4862</name>
</gene>
<dbReference type="GO" id="GO:0019901">
    <property type="term" value="F:protein kinase binding"/>
    <property type="evidence" value="ECO:0007669"/>
    <property type="project" value="InterPro"/>
</dbReference>
<dbReference type="PANTHER" id="PTHR15615:SF108">
    <property type="entry name" value="PROTEIN CNPPD1"/>
    <property type="match status" value="1"/>
</dbReference>
<dbReference type="PANTHER" id="PTHR15615">
    <property type="match status" value="1"/>
</dbReference>
<reference evidence="2" key="1">
    <citation type="journal article" date="2019" name="Nat. Commun.">
        <title>Expansion of phycobilisome linker gene families in mesophilic red algae.</title>
        <authorList>
            <person name="Lee J."/>
            <person name="Kim D."/>
            <person name="Bhattacharya D."/>
            <person name="Yoon H.S."/>
        </authorList>
    </citation>
    <scope>NUCLEOTIDE SEQUENCE [LARGE SCALE GENOMIC DNA]</scope>
    <source>
        <strain evidence="2">CCMP 1328</strain>
    </source>
</reference>
<dbReference type="Proteomes" id="UP000324585">
    <property type="component" value="Unassembled WGS sequence"/>
</dbReference>
<keyword evidence="2" id="KW-1185">Reference proteome</keyword>
<dbReference type="AlphaFoldDB" id="A0A5J4YR37"/>
<dbReference type="Gene3D" id="1.10.472.10">
    <property type="entry name" value="Cyclin-like"/>
    <property type="match status" value="1"/>
</dbReference>
<protein>
    <submittedName>
        <fullName evidence="1">Cyclin-U4-1</fullName>
    </submittedName>
</protein>
<proteinExistence type="predicted"/>
<comment type="caution">
    <text evidence="1">The sequence shown here is derived from an EMBL/GenBank/DDBJ whole genome shotgun (WGS) entry which is preliminary data.</text>
</comment>
<evidence type="ECO:0000313" key="2">
    <source>
        <dbReference type="Proteomes" id="UP000324585"/>
    </source>
</evidence>
<name>A0A5J4YR37_PORPP</name>
<dbReference type="EMBL" id="VRMN01000006">
    <property type="protein sequence ID" value="KAA8493725.1"/>
    <property type="molecule type" value="Genomic_DNA"/>
</dbReference>
<evidence type="ECO:0000313" key="1">
    <source>
        <dbReference type="EMBL" id="KAA8493725.1"/>
    </source>
</evidence>
<dbReference type="Pfam" id="PF08613">
    <property type="entry name" value="Cyclin"/>
    <property type="match status" value="1"/>
</dbReference>
<dbReference type="OMA" id="DQISYFH"/>
<dbReference type="InterPro" id="IPR013922">
    <property type="entry name" value="Cyclin_PHO80-like"/>
</dbReference>